<organism evidence="5 6">
    <name type="scientific">Euphydryas editha</name>
    <name type="common">Edith's checkerspot</name>
    <dbReference type="NCBI Taxonomy" id="104508"/>
    <lineage>
        <taxon>Eukaryota</taxon>
        <taxon>Metazoa</taxon>
        <taxon>Ecdysozoa</taxon>
        <taxon>Arthropoda</taxon>
        <taxon>Hexapoda</taxon>
        <taxon>Insecta</taxon>
        <taxon>Pterygota</taxon>
        <taxon>Neoptera</taxon>
        <taxon>Endopterygota</taxon>
        <taxon>Lepidoptera</taxon>
        <taxon>Glossata</taxon>
        <taxon>Ditrysia</taxon>
        <taxon>Papilionoidea</taxon>
        <taxon>Nymphalidae</taxon>
        <taxon>Nymphalinae</taxon>
        <taxon>Euphydryas</taxon>
    </lineage>
</organism>
<evidence type="ECO:0000313" key="5">
    <source>
        <dbReference type="EMBL" id="CAH2107552.1"/>
    </source>
</evidence>
<gene>
    <name evidence="5" type="ORF">EEDITHA_LOCUS21574</name>
</gene>
<dbReference type="InterPro" id="IPR000198">
    <property type="entry name" value="RhoGAP_dom"/>
</dbReference>
<dbReference type="SMART" id="SM00324">
    <property type="entry name" value="RhoGAP"/>
    <property type="match status" value="1"/>
</dbReference>
<dbReference type="InterPro" id="IPR008936">
    <property type="entry name" value="Rho_GTPase_activation_prot"/>
</dbReference>
<dbReference type="SMART" id="SM00456">
    <property type="entry name" value="WW"/>
    <property type="match status" value="2"/>
</dbReference>
<dbReference type="Pfam" id="PF00620">
    <property type="entry name" value="RhoGAP"/>
    <property type="match status" value="1"/>
</dbReference>
<dbReference type="InterPro" id="IPR038185">
    <property type="entry name" value="MyTH4_dom_sf"/>
</dbReference>
<dbReference type="SMART" id="SM00139">
    <property type="entry name" value="MyTH4"/>
    <property type="match status" value="1"/>
</dbReference>
<feature type="compositionally biased region" description="Basic and acidic residues" evidence="1">
    <location>
        <begin position="489"/>
        <end position="500"/>
    </location>
</feature>
<dbReference type="Gene3D" id="2.20.70.10">
    <property type="match status" value="1"/>
</dbReference>
<dbReference type="InterPro" id="IPR036020">
    <property type="entry name" value="WW_dom_sf"/>
</dbReference>
<feature type="region of interest" description="Disordered" evidence="1">
    <location>
        <begin position="481"/>
        <end position="529"/>
    </location>
</feature>
<feature type="compositionally biased region" description="Low complexity" evidence="1">
    <location>
        <begin position="564"/>
        <end position="585"/>
    </location>
</feature>
<comment type="caution">
    <text evidence="5">The sequence shown here is derived from an EMBL/GenBank/DDBJ whole genome shotgun (WGS) entry which is preliminary data.</text>
</comment>
<dbReference type="PROSITE" id="PS50238">
    <property type="entry name" value="RHOGAP"/>
    <property type="match status" value="1"/>
</dbReference>
<dbReference type="GO" id="GO:0005856">
    <property type="term" value="C:cytoskeleton"/>
    <property type="evidence" value="ECO:0007669"/>
    <property type="project" value="InterPro"/>
</dbReference>
<feature type="region of interest" description="Disordered" evidence="1">
    <location>
        <begin position="88"/>
        <end position="326"/>
    </location>
</feature>
<dbReference type="FunFam" id="1.10.555.10:FF:000045">
    <property type="entry name" value="RhoGAP domain containing protein"/>
    <property type="match status" value="1"/>
</dbReference>
<feature type="compositionally biased region" description="Basic and acidic residues" evidence="1">
    <location>
        <begin position="158"/>
        <end position="169"/>
    </location>
</feature>
<evidence type="ECO:0000259" key="2">
    <source>
        <dbReference type="PROSITE" id="PS50020"/>
    </source>
</evidence>
<dbReference type="SUPFAM" id="SSF51045">
    <property type="entry name" value="WW domain"/>
    <property type="match status" value="1"/>
</dbReference>
<evidence type="ECO:0008006" key="7">
    <source>
        <dbReference type="Google" id="ProtNLM"/>
    </source>
</evidence>
<feature type="compositionally biased region" description="Low complexity" evidence="1">
    <location>
        <begin position="427"/>
        <end position="437"/>
    </location>
</feature>
<dbReference type="FunFam" id="2.20.70.10:FF:000022">
    <property type="entry name" value="Rho GTPase activating protein 39"/>
    <property type="match status" value="1"/>
</dbReference>
<dbReference type="GO" id="GO:0005737">
    <property type="term" value="C:cytoplasm"/>
    <property type="evidence" value="ECO:0007669"/>
    <property type="project" value="TreeGrafter"/>
</dbReference>
<feature type="compositionally biased region" description="Low complexity" evidence="1">
    <location>
        <begin position="224"/>
        <end position="236"/>
    </location>
</feature>
<dbReference type="InterPro" id="IPR000857">
    <property type="entry name" value="MyTH4_dom"/>
</dbReference>
<dbReference type="FunFam" id="1.25.40.530:FF:000007">
    <property type="entry name" value="Rho GTPase-activating protein 39"/>
    <property type="match status" value="1"/>
</dbReference>
<feature type="compositionally biased region" description="Polar residues" evidence="1">
    <location>
        <begin position="100"/>
        <end position="147"/>
    </location>
</feature>
<feature type="region of interest" description="Disordered" evidence="1">
    <location>
        <begin position="401"/>
        <end position="448"/>
    </location>
</feature>
<dbReference type="GO" id="GO:0005096">
    <property type="term" value="F:GTPase activator activity"/>
    <property type="evidence" value="ECO:0007669"/>
    <property type="project" value="TreeGrafter"/>
</dbReference>
<keyword evidence="6" id="KW-1185">Reference proteome</keyword>
<evidence type="ECO:0000259" key="3">
    <source>
        <dbReference type="PROSITE" id="PS50238"/>
    </source>
</evidence>
<dbReference type="AlphaFoldDB" id="A0AAU9V6Z6"/>
<dbReference type="Proteomes" id="UP001153954">
    <property type="component" value="Unassembled WGS sequence"/>
</dbReference>
<feature type="region of interest" description="Disordered" evidence="1">
    <location>
        <begin position="557"/>
        <end position="614"/>
    </location>
</feature>
<dbReference type="PANTHER" id="PTHR45876:SF8">
    <property type="entry name" value="FI04035P"/>
    <property type="match status" value="1"/>
</dbReference>
<sequence>MSSERVEWVEIIEPKTKEHMYANLTTGECVWDPPEGVKVKRTDSSQWWELFDINTHRFYYYNASTQSTVWHRPTDCDIIPLAKLQTLKQNTDPQKRRETATQTSQAVPQMPTTLEPISSNGNNTAASVSKLSPSNTKNVNITQTSPVRTRRTHYHHRNSGESRRGRLSEDGTTAVCRHTDSGRSSDSSISSAQQRRKQELSSAACSASACTPQLRKRTSAQPSLPAHPAHPVLPALPAHPAPPHDGEKWSPHSGLNRSGSFVSPRKDASDDSMHEKYFKSVESTPLTRRKLKQQSAGGSSCDSASPQSPSSPLQKPQPTPFLQASAARPSLVSSISLAADGARALHSLERPHHLSRHARERFSDRHLDKERLAELERMERYPEKQAVYSVDKPFRQTSLDLRHNASSWHPPREFTRRQQAEPERYSSSKASVSSGSSSKHRTPPLEPHHSFVRLSSANEQDNIAAVNYKLKCVSLEPALTEPNVQKHNQRLERTSTPRDRTKSRRHKRPVEDDPQVDGEDEDDEGGGSPLYCNWDLRGMQHLLPLQDYIIQQAKLSSRGRYNAGSDSDGESGTSRSRSGSESRSLSGHEPDNESSDGGARTPDDDDGSGVYLPHTYAHRPQDVEYMNHGVSYYNTFVGFERDRQPSPGIHRTSSLGGGGGGGGGGAGEASGARADGALYSPVRAHAHPHAHVHAHPPPEQDIEIFAKDNLNFNKGIFRRKASVRDMLSWTSSSISAPMVGAEWDKAHKKAAIDLFRLVQIYMGDRKARPGMTLNSVAQDILHATFSNEKLRDELYVQLCRQTTENPLRDSLLRGWELLAVCLAFVPPSPAFQPALTNYVNRHRDPAFADCFPEVGKWPIHVQVSHYASVACKRLERIGFGGKRPPRKPSTEDIDQARIQIFRQSMFGNTLAEVMALQRERFPQRALPWVQTALSQQVLALHGRETEGIFRVPADVDEVNALKAKIDNWELPDATMLTDAHAPASLLKLWYRELYEPLIPDALYGACVAAGSDYAACARALQRLPPLNRLVLTYLISFLQQFAAPEVVSQTKMDSSNLAMVFAPNCLRCTSQDPRVILENAHKEMTFLKTLITNLDTSHVQDLL</sequence>
<accession>A0AAU9V6Z6</accession>
<feature type="compositionally biased region" description="Low complexity" evidence="1">
    <location>
        <begin position="201"/>
        <end position="210"/>
    </location>
</feature>
<evidence type="ECO:0000256" key="1">
    <source>
        <dbReference type="SAM" id="MobiDB-lite"/>
    </source>
</evidence>
<dbReference type="SUPFAM" id="SSF48350">
    <property type="entry name" value="GTPase activation domain, GAP"/>
    <property type="match status" value="1"/>
</dbReference>
<dbReference type="Gene3D" id="1.25.40.530">
    <property type="entry name" value="MyTH4 domain"/>
    <property type="match status" value="1"/>
</dbReference>
<protein>
    <recommendedName>
        <fullName evidence="7">Rho GTPase-activating protein 39</fullName>
    </recommendedName>
</protein>
<dbReference type="PROSITE" id="PS50020">
    <property type="entry name" value="WW_DOMAIN_2"/>
    <property type="match status" value="1"/>
</dbReference>
<dbReference type="Pfam" id="PF00784">
    <property type="entry name" value="MyTH4"/>
    <property type="match status" value="1"/>
</dbReference>
<feature type="compositionally biased region" description="Basic residues" evidence="1">
    <location>
        <begin position="148"/>
        <end position="157"/>
    </location>
</feature>
<feature type="region of interest" description="Disordered" evidence="1">
    <location>
        <begin position="643"/>
        <end position="673"/>
    </location>
</feature>
<feature type="domain" description="MyTH4" evidence="4">
    <location>
        <begin position="729"/>
        <end position="897"/>
    </location>
</feature>
<proteinExistence type="predicted"/>
<dbReference type="InterPro" id="IPR001202">
    <property type="entry name" value="WW_dom"/>
</dbReference>
<name>A0AAU9V6Z6_EUPED</name>
<feature type="compositionally biased region" description="Acidic residues" evidence="1">
    <location>
        <begin position="512"/>
        <end position="525"/>
    </location>
</feature>
<evidence type="ECO:0000313" key="6">
    <source>
        <dbReference type="Proteomes" id="UP001153954"/>
    </source>
</evidence>
<feature type="compositionally biased region" description="Basic and acidic residues" evidence="1">
    <location>
        <begin position="410"/>
        <end position="426"/>
    </location>
</feature>
<reference evidence="5" key="1">
    <citation type="submission" date="2022-03" db="EMBL/GenBank/DDBJ databases">
        <authorList>
            <person name="Tunstrom K."/>
        </authorList>
    </citation>
    <scope>NUCLEOTIDE SEQUENCE</scope>
</reference>
<evidence type="ECO:0000259" key="4">
    <source>
        <dbReference type="PROSITE" id="PS51016"/>
    </source>
</evidence>
<dbReference type="GO" id="GO:0007165">
    <property type="term" value="P:signal transduction"/>
    <property type="evidence" value="ECO:0007669"/>
    <property type="project" value="InterPro"/>
</dbReference>
<feature type="compositionally biased region" description="Basic and acidic residues" evidence="1">
    <location>
        <begin position="264"/>
        <end position="279"/>
    </location>
</feature>
<feature type="domain" description="Rho-GAP" evidence="3">
    <location>
        <begin position="908"/>
        <end position="1098"/>
    </location>
</feature>
<dbReference type="Gene3D" id="1.10.555.10">
    <property type="entry name" value="Rho GTPase activation protein"/>
    <property type="match status" value="1"/>
</dbReference>
<feature type="domain" description="WW" evidence="2">
    <location>
        <begin position="41"/>
        <end position="75"/>
    </location>
</feature>
<feature type="compositionally biased region" description="Gly residues" evidence="1">
    <location>
        <begin position="655"/>
        <end position="668"/>
    </location>
</feature>
<dbReference type="EMBL" id="CAKOGL010000030">
    <property type="protein sequence ID" value="CAH2107552.1"/>
    <property type="molecule type" value="Genomic_DNA"/>
</dbReference>
<feature type="compositionally biased region" description="Low complexity" evidence="1">
    <location>
        <begin position="299"/>
        <end position="316"/>
    </location>
</feature>
<dbReference type="PROSITE" id="PS51016">
    <property type="entry name" value="MYTH4"/>
    <property type="match status" value="1"/>
</dbReference>
<dbReference type="PANTHER" id="PTHR45876">
    <property type="entry name" value="FI04035P"/>
    <property type="match status" value="1"/>
</dbReference>